<dbReference type="AlphaFoldDB" id="A0A1E4TIH4"/>
<comment type="similarity">
    <text evidence="3 10">Belongs to the ALG6/ALG8 glucosyltransferase family.</text>
</comment>
<evidence type="ECO:0000256" key="8">
    <source>
        <dbReference type="ARBA" id="ARBA00022989"/>
    </source>
</evidence>
<protein>
    <recommendedName>
        <fullName evidence="10">Alpha-1,3-glucosyltransferase</fullName>
        <ecNumber evidence="10">2.4.1.-</ecNumber>
    </recommendedName>
</protein>
<feature type="transmembrane region" description="Helical" evidence="10">
    <location>
        <begin position="495"/>
        <end position="515"/>
    </location>
</feature>
<comment type="pathway">
    <text evidence="2 10">Protein modification; protein glycosylation.</text>
</comment>
<keyword evidence="5 10" id="KW-0808">Transferase</keyword>
<evidence type="ECO:0000313" key="12">
    <source>
        <dbReference type="Proteomes" id="UP000095023"/>
    </source>
</evidence>
<dbReference type="InterPro" id="IPR004856">
    <property type="entry name" value="Glyco_trans_ALG6/ALG8"/>
</dbReference>
<feature type="transmembrane region" description="Helical" evidence="10">
    <location>
        <begin position="368"/>
        <end position="388"/>
    </location>
</feature>
<evidence type="ECO:0000256" key="5">
    <source>
        <dbReference type="ARBA" id="ARBA00022679"/>
    </source>
</evidence>
<dbReference type="GO" id="GO:0009060">
    <property type="term" value="P:aerobic respiration"/>
    <property type="evidence" value="ECO:0007669"/>
    <property type="project" value="EnsemblFungi"/>
</dbReference>
<dbReference type="Pfam" id="PF03155">
    <property type="entry name" value="Alg6_Alg8"/>
    <property type="match status" value="1"/>
</dbReference>
<dbReference type="Proteomes" id="UP000095023">
    <property type="component" value="Unassembled WGS sequence"/>
</dbReference>
<name>A0A1E4TIH4_9ASCO</name>
<dbReference type="PANTHER" id="PTHR12413">
    <property type="entry name" value="DOLICHYL GLYCOSYLTRANSFERASE"/>
    <property type="match status" value="1"/>
</dbReference>
<feature type="transmembrane region" description="Helical" evidence="10">
    <location>
        <begin position="42"/>
        <end position="63"/>
    </location>
</feature>
<evidence type="ECO:0000256" key="10">
    <source>
        <dbReference type="RuleBase" id="RU363110"/>
    </source>
</evidence>
<evidence type="ECO:0000256" key="9">
    <source>
        <dbReference type="ARBA" id="ARBA00023136"/>
    </source>
</evidence>
<dbReference type="PANTHER" id="PTHR12413:SF1">
    <property type="entry name" value="DOLICHYL PYROPHOSPHATE MAN9GLCNAC2 ALPHA-1,3-GLUCOSYLTRANSFERASE"/>
    <property type="match status" value="1"/>
</dbReference>
<feature type="transmembrane region" description="Helical" evidence="10">
    <location>
        <begin position="340"/>
        <end position="362"/>
    </location>
</feature>
<feature type="transmembrane region" description="Helical" evidence="10">
    <location>
        <begin position="236"/>
        <end position="258"/>
    </location>
</feature>
<dbReference type="GO" id="GO:0005789">
    <property type="term" value="C:endoplasmic reticulum membrane"/>
    <property type="evidence" value="ECO:0007669"/>
    <property type="project" value="UniProtKB-SubCell"/>
</dbReference>
<evidence type="ECO:0000313" key="11">
    <source>
        <dbReference type="EMBL" id="ODV91560.1"/>
    </source>
</evidence>
<reference evidence="12" key="1">
    <citation type="submission" date="2016-02" db="EMBL/GenBank/DDBJ databases">
        <title>Comparative genomics of biotechnologically important yeasts.</title>
        <authorList>
            <consortium name="DOE Joint Genome Institute"/>
            <person name="Riley R."/>
            <person name="Haridas S."/>
            <person name="Wolfe K.H."/>
            <person name="Lopes M.R."/>
            <person name="Hittinger C.T."/>
            <person name="Goker M."/>
            <person name="Salamov A."/>
            <person name="Wisecaver J."/>
            <person name="Long T.M."/>
            <person name="Aerts A.L."/>
            <person name="Barry K."/>
            <person name="Choi C."/>
            <person name="Clum A."/>
            <person name="Coughlan A.Y."/>
            <person name="Deshpande S."/>
            <person name="Douglass A.P."/>
            <person name="Hanson S.J."/>
            <person name="Klenk H.-P."/>
            <person name="Labutti K."/>
            <person name="Lapidus A."/>
            <person name="Lindquist E."/>
            <person name="Lipzen A."/>
            <person name="Meier-Kolthoff J.P."/>
            <person name="Ohm R.A."/>
            <person name="Otillar R.P."/>
            <person name="Pangilinan J."/>
            <person name="Peng Y."/>
            <person name="Rokas A."/>
            <person name="Rosa C.A."/>
            <person name="Scheuner C."/>
            <person name="Sibirny A.A."/>
            <person name="Slot J.C."/>
            <person name="Stielow J.B."/>
            <person name="Sun H."/>
            <person name="Kurtzman C.P."/>
            <person name="Blackwell M."/>
            <person name="Jeffries T.W."/>
            <person name="Grigoriev I.V."/>
        </authorList>
    </citation>
    <scope>NUCLEOTIDE SEQUENCE [LARGE SCALE GENOMIC DNA]</scope>
    <source>
        <strain evidence="12">NRRL Y-17796</strain>
    </source>
</reference>
<organism evidence="11 12">
    <name type="scientific">Tortispora caseinolytica NRRL Y-17796</name>
    <dbReference type="NCBI Taxonomy" id="767744"/>
    <lineage>
        <taxon>Eukaryota</taxon>
        <taxon>Fungi</taxon>
        <taxon>Dikarya</taxon>
        <taxon>Ascomycota</taxon>
        <taxon>Saccharomycotina</taxon>
        <taxon>Trigonopsidomycetes</taxon>
        <taxon>Trigonopsidales</taxon>
        <taxon>Trigonopsidaceae</taxon>
        <taxon>Tortispora</taxon>
    </lineage>
</organism>
<feature type="transmembrane region" description="Helical" evidence="10">
    <location>
        <begin position="436"/>
        <end position="452"/>
    </location>
</feature>
<proteinExistence type="inferred from homology"/>
<feature type="transmembrane region" description="Helical" evidence="10">
    <location>
        <begin position="464"/>
        <end position="483"/>
    </location>
</feature>
<dbReference type="UniPathway" id="UPA00378"/>
<dbReference type="GO" id="GO:0042281">
    <property type="term" value="F:dolichyl pyrophosphate Man9GlcNAc2 alpha-1,3-glucosyltransferase activity"/>
    <property type="evidence" value="ECO:0007669"/>
    <property type="project" value="EnsemblFungi"/>
</dbReference>
<keyword evidence="7 10" id="KW-0256">Endoplasmic reticulum</keyword>
<evidence type="ECO:0000256" key="3">
    <source>
        <dbReference type="ARBA" id="ARBA00008715"/>
    </source>
</evidence>
<keyword evidence="6 10" id="KW-0812">Transmembrane</keyword>
<evidence type="ECO:0000256" key="4">
    <source>
        <dbReference type="ARBA" id="ARBA00022676"/>
    </source>
</evidence>
<feature type="transmembrane region" description="Helical" evidence="10">
    <location>
        <begin position="143"/>
        <end position="165"/>
    </location>
</feature>
<comment type="subcellular location">
    <subcellularLocation>
        <location evidence="1 10">Endoplasmic reticulum membrane</location>
        <topology evidence="1 10">Multi-pass membrane protein</topology>
    </subcellularLocation>
</comment>
<evidence type="ECO:0000256" key="2">
    <source>
        <dbReference type="ARBA" id="ARBA00004922"/>
    </source>
</evidence>
<dbReference type="EMBL" id="KV453841">
    <property type="protein sequence ID" value="ODV91560.1"/>
    <property type="molecule type" value="Genomic_DNA"/>
</dbReference>
<evidence type="ECO:0000256" key="1">
    <source>
        <dbReference type="ARBA" id="ARBA00004477"/>
    </source>
</evidence>
<dbReference type="OrthoDB" id="5589195at2759"/>
<dbReference type="EC" id="2.4.1.-" evidence="10"/>
<feature type="transmembrane region" description="Helical" evidence="10">
    <location>
        <begin position="196"/>
        <end position="215"/>
    </location>
</feature>
<keyword evidence="4 10" id="KW-0328">Glycosyltransferase</keyword>
<accession>A0A1E4TIH4</accession>
<dbReference type="GO" id="GO:0018279">
    <property type="term" value="P:protein N-linked glycosylation via asparagine"/>
    <property type="evidence" value="ECO:0007669"/>
    <property type="project" value="EnsemblFungi"/>
</dbReference>
<keyword evidence="9 10" id="KW-0472">Membrane</keyword>
<evidence type="ECO:0000256" key="6">
    <source>
        <dbReference type="ARBA" id="ARBA00022692"/>
    </source>
</evidence>
<feature type="transmembrane region" description="Helical" evidence="10">
    <location>
        <begin position="111"/>
        <end position="131"/>
    </location>
</feature>
<keyword evidence="12" id="KW-1185">Reference proteome</keyword>
<keyword evidence="8 10" id="KW-1133">Transmembrane helix</keyword>
<gene>
    <name evidence="11" type="ORF">CANCADRAFT_72644</name>
</gene>
<evidence type="ECO:0000256" key="7">
    <source>
        <dbReference type="ARBA" id="ARBA00022824"/>
    </source>
</evidence>
<feature type="transmembrane region" description="Helical" evidence="10">
    <location>
        <begin position="264"/>
        <end position="284"/>
    </location>
</feature>
<sequence>MATFTSHSDPSGSAIKMTTAPVERSSNFMNFLKPFFPSARGATTVMVLLISMAVKFAIGLGPYSGYQIDPMHGDFEAQRHWLEITTHLPINRWYFYDLQWWGLDYPPLTAYHSYILGLVGSFLNPEWFALGTSRALDDPQLKAYMRATVVFSELLVYIPPLLWYLSYKRQHDLHRNVTLGAILLAPPMLLIDHGHFQYNSVMLGFALFAICNFLYRNYLFGSMMFVMSLCYKQMALFYAPVVFAYLLGQCVISFRPLYFDLGRFLGISFITVSTFVCIFAPVVLSDGSSITRISTQFFQALHRIFPFERGLWEGKVASVWCAANAVIKIRERFSHEDLKLLSLIATAVASLPSCVFIFFSPLRVRNRLLVPALASCSLSFFLFSFQVHEKSILLPLMPLLLMLCDVRPDLELGSMIVWFTNLSTFSLWPLMQLDQLQLQFWVTWAMWNFLFIDQRMPLMPRSILLKIPVALSYLGMIATFIAEQVVVPPAKWPDLFVVANVVQTCAGLTVTWVFLHGYMISVMKDDFAIHKSKSK</sequence>